<reference evidence="2 3" key="1">
    <citation type="submission" date="2023-11" db="EMBL/GenBank/DDBJ databases">
        <title>Draft genome sequence of Microbacterium arthrosphaerae JCM 30492.</title>
        <authorList>
            <person name="Zhang G."/>
            <person name="Ding Y."/>
        </authorList>
    </citation>
    <scope>NUCLEOTIDE SEQUENCE [LARGE SCALE GENOMIC DNA]</scope>
    <source>
        <strain evidence="2 3">JCM 30492</strain>
    </source>
</reference>
<comment type="caution">
    <text evidence="2">The sequence shown here is derived from an EMBL/GenBank/DDBJ whole genome shotgun (WGS) entry which is preliminary data.</text>
</comment>
<organism evidence="2 3">
    <name type="scientific">Microbacterium arthrosphaerae</name>
    <dbReference type="NCBI Taxonomy" id="792652"/>
    <lineage>
        <taxon>Bacteria</taxon>
        <taxon>Bacillati</taxon>
        <taxon>Actinomycetota</taxon>
        <taxon>Actinomycetes</taxon>
        <taxon>Micrococcales</taxon>
        <taxon>Microbacteriaceae</taxon>
        <taxon>Microbacterium</taxon>
    </lineage>
</organism>
<sequence>MPLVTVARTARPSPLALLRHSDTPHPERSVAKGVLVKVRHGVYASAPAWKSLPPWDRYLARVHAAALIHPDAIFCLESAAALLGMPVFGDPVDVHILVPARCASRLIAGVRAHRSSEDRTIVELGGLAMTSPEDTAVDLARLRHPAIGLAMADAALRIETESTAERLLLINEARVSSRGRALARWPLARASARSETAIEAVSRAVIEWLGFPAPELQVVFRSSGKEDRSDFVWKQVGLGGEADGDLKFDGRYGDPRDVLRRQSLRDRRLRTHLRAVAHWGWSDVTAITPLRDILTGAGLRAIAPEQTARLYSLRRSLTSLAPPRRRTHAASGPLRPREYS</sequence>
<gene>
    <name evidence="2" type="ORF">R8Z58_00080</name>
</gene>
<proteinExistence type="predicted"/>
<protein>
    <recommendedName>
        <fullName evidence="4">Transcriptional regulator, AbiEi antitoxin, Type IV TA system</fullName>
    </recommendedName>
</protein>
<evidence type="ECO:0000313" key="3">
    <source>
        <dbReference type="Proteomes" id="UP001283109"/>
    </source>
</evidence>
<keyword evidence="3" id="KW-1185">Reference proteome</keyword>
<name>A0ABU4GVY3_9MICO</name>
<dbReference type="RefSeq" id="WP_318351729.1">
    <property type="nucleotide sequence ID" value="NZ_JAWQEV010000001.1"/>
</dbReference>
<feature type="region of interest" description="Disordered" evidence="1">
    <location>
        <begin position="321"/>
        <end position="340"/>
    </location>
</feature>
<dbReference type="EMBL" id="JAWQEV010000001">
    <property type="protein sequence ID" value="MDW4571170.1"/>
    <property type="molecule type" value="Genomic_DNA"/>
</dbReference>
<accession>A0ABU4GVY3</accession>
<evidence type="ECO:0000256" key="1">
    <source>
        <dbReference type="SAM" id="MobiDB-lite"/>
    </source>
</evidence>
<evidence type="ECO:0000313" key="2">
    <source>
        <dbReference type="EMBL" id="MDW4571170.1"/>
    </source>
</evidence>
<evidence type="ECO:0008006" key="4">
    <source>
        <dbReference type="Google" id="ProtNLM"/>
    </source>
</evidence>
<dbReference type="Proteomes" id="UP001283109">
    <property type="component" value="Unassembled WGS sequence"/>
</dbReference>